<keyword evidence="3" id="KW-1003">Cell membrane</keyword>
<dbReference type="Gene3D" id="1.20.1250.20">
    <property type="entry name" value="MFS general substrate transporter like domains"/>
    <property type="match status" value="1"/>
</dbReference>
<evidence type="ECO:0000313" key="8">
    <source>
        <dbReference type="EMBL" id="QPC82492.1"/>
    </source>
</evidence>
<feature type="transmembrane region" description="Helical" evidence="7">
    <location>
        <begin position="404"/>
        <end position="427"/>
    </location>
</feature>
<keyword evidence="9" id="KW-1185">Reference proteome</keyword>
<evidence type="ECO:0000256" key="2">
    <source>
        <dbReference type="ARBA" id="ARBA00022448"/>
    </source>
</evidence>
<dbReference type="PANTHER" id="PTHR43266">
    <property type="entry name" value="MACROLIDE-EFFLUX PROTEIN"/>
    <property type="match status" value="1"/>
</dbReference>
<dbReference type="RefSeq" id="WP_195170561.1">
    <property type="nucleotide sequence ID" value="NZ_CP062983.1"/>
</dbReference>
<gene>
    <name evidence="8" type="ORF">G4Y79_22860</name>
</gene>
<feature type="transmembrane region" description="Helical" evidence="7">
    <location>
        <begin position="355"/>
        <end position="376"/>
    </location>
</feature>
<organism evidence="8 9">
    <name type="scientific">Phototrophicus methaneseepsis</name>
    <dbReference type="NCBI Taxonomy" id="2710758"/>
    <lineage>
        <taxon>Bacteria</taxon>
        <taxon>Bacillati</taxon>
        <taxon>Chloroflexota</taxon>
        <taxon>Candidatus Thermofontia</taxon>
        <taxon>Phototrophicales</taxon>
        <taxon>Phototrophicaceae</taxon>
        <taxon>Phototrophicus</taxon>
    </lineage>
</organism>
<dbReference type="CDD" id="cd06173">
    <property type="entry name" value="MFS_MefA_like"/>
    <property type="match status" value="1"/>
</dbReference>
<evidence type="ECO:0000256" key="3">
    <source>
        <dbReference type="ARBA" id="ARBA00022475"/>
    </source>
</evidence>
<keyword evidence="2" id="KW-0813">Transport</keyword>
<dbReference type="SUPFAM" id="SSF103473">
    <property type="entry name" value="MFS general substrate transporter"/>
    <property type="match status" value="1"/>
</dbReference>
<name>A0A7S8E8U4_9CHLR</name>
<dbReference type="GO" id="GO:0022857">
    <property type="term" value="F:transmembrane transporter activity"/>
    <property type="evidence" value="ECO:0007669"/>
    <property type="project" value="InterPro"/>
</dbReference>
<reference evidence="8 9" key="1">
    <citation type="submission" date="2020-02" db="EMBL/GenBank/DDBJ databases">
        <authorList>
            <person name="Zheng R.K."/>
            <person name="Sun C.M."/>
        </authorList>
    </citation>
    <scope>NUCLEOTIDE SEQUENCE [LARGE SCALE GENOMIC DNA]</scope>
    <source>
        <strain evidence="9">rifampicinis</strain>
    </source>
</reference>
<proteinExistence type="predicted"/>
<keyword evidence="5 7" id="KW-1133">Transmembrane helix</keyword>
<dbReference type="EMBL" id="CP062983">
    <property type="protein sequence ID" value="QPC82492.1"/>
    <property type="molecule type" value="Genomic_DNA"/>
</dbReference>
<dbReference type="InterPro" id="IPR036259">
    <property type="entry name" value="MFS_trans_sf"/>
</dbReference>
<dbReference type="KEGG" id="pmet:G4Y79_22860"/>
<feature type="transmembrane region" description="Helical" evidence="7">
    <location>
        <begin position="20"/>
        <end position="42"/>
    </location>
</feature>
<feature type="transmembrane region" description="Helical" evidence="7">
    <location>
        <begin position="146"/>
        <end position="169"/>
    </location>
</feature>
<sequence length="455" mass="48463">MQKSKQAPGLTGMRAFTLIWLGQFLSFIGTGMSRFAISLWAWELTGQATALALVQFFAAAPTILLSPLAGALADRWNRKLVMMISDLAAGLSTIALLLLSWNGTLEIWHVYAASAFAGAFEAFQFPAYSAAITTMVDKKQYARTSAMLGLANAASNIIAPIGAAALYGLIQLNGILLIDVVSFIFGVGVLFFVYIPSPRKSQDGIDSQGGIFQEATYGFRYIWRRKPLFSVQMVFFWGNLLFAFVIVLLNPYILARTGNDEVTLSLVSATMGLGGVLGGIALTAWGGPKRRINGVLLGFLVWGIFGALMLGLSQSLIGWVIGVFIGNACGPLINASNQAIWQSKVPPDVQGKVFAVRRIIAQVTFPLASFIAGPLADYIFEPAMQPGGALVPIFGGLVGSGPGAGMGLLFVLVGIAQIVVVAAAYSLPIIREVEDRIQDFEDGPSEEAEPAIQVA</sequence>
<dbReference type="Pfam" id="PF07690">
    <property type="entry name" value="MFS_1"/>
    <property type="match status" value="1"/>
</dbReference>
<feature type="transmembrane region" description="Helical" evidence="7">
    <location>
        <begin position="234"/>
        <end position="254"/>
    </location>
</feature>
<protein>
    <submittedName>
        <fullName evidence="8">MFS transporter</fullName>
    </submittedName>
</protein>
<feature type="transmembrane region" description="Helical" evidence="7">
    <location>
        <begin position="266"/>
        <end position="285"/>
    </location>
</feature>
<dbReference type="GO" id="GO:0005886">
    <property type="term" value="C:plasma membrane"/>
    <property type="evidence" value="ECO:0007669"/>
    <property type="project" value="UniProtKB-SubCell"/>
</dbReference>
<dbReference type="InterPro" id="IPR011701">
    <property type="entry name" value="MFS"/>
</dbReference>
<accession>A0A7S8E8U4</accession>
<feature type="transmembrane region" description="Helical" evidence="7">
    <location>
        <begin position="107"/>
        <end position="125"/>
    </location>
</feature>
<feature type="transmembrane region" description="Helical" evidence="7">
    <location>
        <begin position="292"/>
        <end position="310"/>
    </location>
</feature>
<evidence type="ECO:0000256" key="4">
    <source>
        <dbReference type="ARBA" id="ARBA00022692"/>
    </source>
</evidence>
<feature type="transmembrane region" description="Helical" evidence="7">
    <location>
        <begin position="175"/>
        <end position="195"/>
    </location>
</feature>
<feature type="transmembrane region" description="Helical" evidence="7">
    <location>
        <begin position="80"/>
        <end position="101"/>
    </location>
</feature>
<dbReference type="AlphaFoldDB" id="A0A7S8E8U4"/>
<evidence type="ECO:0000313" key="9">
    <source>
        <dbReference type="Proteomes" id="UP000594468"/>
    </source>
</evidence>
<feature type="transmembrane region" description="Helical" evidence="7">
    <location>
        <begin position="316"/>
        <end position="334"/>
    </location>
</feature>
<keyword evidence="4 7" id="KW-0812">Transmembrane</keyword>
<evidence type="ECO:0000256" key="6">
    <source>
        <dbReference type="ARBA" id="ARBA00023136"/>
    </source>
</evidence>
<evidence type="ECO:0000256" key="1">
    <source>
        <dbReference type="ARBA" id="ARBA00004651"/>
    </source>
</evidence>
<evidence type="ECO:0000256" key="7">
    <source>
        <dbReference type="SAM" id="Phobius"/>
    </source>
</evidence>
<evidence type="ECO:0000256" key="5">
    <source>
        <dbReference type="ARBA" id="ARBA00022989"/>
    </source>
</evidence>
<keyword evidence="6 7" id="KW-0472">Membrane</keyword>
<dbReference type="PANTHER" id="PTHR43266:SF2">
    <property type="entry name" value="MAJOR FACILITATOR SUPERFAMILY (MFS) PROFILE DOMAIN-CONTAINING PROTEIN"/>
    <property type="match status" value="1"/>
</dbReference>
<feature type="transmembrane region" description="Helical" evidence="7">
    <location>
        <begin position="48"/>
        <end position="73"/>
    </location>
</feature>
<dbReference type="Proteomes" id="UP000594468">
    <property type="component" value="Chromosome"/>
</dbReference>
<comment type="subcellular location">
    <subcellularLocation>
        <location evidence="1">Cell membrane</location>
        <topology evidence="1">Multi-pass membrane protein</topology>
    </subcellularLocation>
</comment>